<dbReference type="AlphaFoldDB" id="A0A4R3VSW2"/>
<name>A0A4R3VSW2_9SPHI</name>
<evidence type="ECO:0000313" key="1">
    <source>
        <dbReference type="EMBL" id="TCV08039.1"/>
    </source>
</evidence>
<reference evidence="1 2" key="1">
    <citation type="submission" date="2019-03" db="EMBL/GenBank/DDBJ databases">
        <title>Genomic Encyclopedia of Type Strains, Phase IV (KMG-IV): sequencing the most valuable type-strain genomes for metagenomic binning, comparative biology and taxonomic classification.</title>
        <authorList>
            <person name="Goeker M."/>
        </authorList>
    </citation>
    <scope>NUCLEOTIDE SEQUENCE [LARGE SCALE GENOMIC DNA]</scope>
    <source>
        <strain evidence="1 2">DSM 22362</strain>
    </source>
</reference>
<dbReference type="Proteomes" id="UP000295197">
    <property type="component" value="Unassembled WGS sequence"/>
</dbReference>
<organism evidence="1 2">
    <name type="scientific">Sphingobacterium alimentarium</name>
    <dbReference type="NCBI Taxonomy" id="797292"/>
    <lineage>
        <taxon>Bacteria</taxon>
        <taxon>Pseudomonadati</taxon>
        <taxon>Bacteroidota</taxon>
        <taxon>Sphingobacteriia</taxon>
        <taxon>Sphingobacteriales</taxon>
        <taxon>Sphingobacteriaceae</taxon>
        <taxon>Sphingobacterium</taxon>
    </lineage>
</organism>
<dbReference type="EMBL" id="SMBZ01000049">
    <property type="protein sequence ID" value="TCV08039.1"/>
    <property type="molecule type" value="Genomic_DNA"/>
</dbReference>
<keyword evidence="2" id="KW-1185">Reference proteome</keyword>
<gene>
    <name evidence="1" type="ORF">EDC17_104925</name>
</gene>
<evidence type="ECO:0000313" key="2">
    <source>
        <dbReference type="Proteomes" id="UP000295197"/>
    </source>
</evidence>
<comment type="caution">
    <text evidence="1">The sequence shown here is derived from an EMBL/GenBank/DDBJ whole genome shotgun (WGS) entry which is preliminary data.</text>
</comment>
<proteinExistence type="predicted"/>
<protein>
    <submittedName>
        <fullName evidence="1">Uncharacterized protein</fullName>
    </submittedName>
</protein>
<feature type="non-terminal residue" evidence="1">
    <location>
        <position position="1"/>
    </location>
</feature>
<sequence>DARMFSQITNKEMRIRAKMMPIVEDLIRKLNVPH</sequence>
<accession>A0A4R3VSW2</accession>